<dbReference type="PROSITE" id="PS50975">
    <property type="entry name" value="ATP_GRASP"/>
    <property type="match status" value="1"/>
</dbReference>
<dbReference type="Gene3D" id="3.30.470.20">
    <property type="entry name" value="ATP-grasp fold, B domain"/>
    <property type="match status" value="1"/>
</dbReference>
<evidence type="ECO:0008006" key="10">
    <source>
        <dbReference type="Google" id="ProtNLM"/>
    </source>
</evidence>
<keyword evidence="1" id="KW-0436">Ligase</keyword>
<evidence type="ECO:0000256" key="4">
    <source>
        <dbReference type="PROSITE-ProRule" id="PRU00409"/>
    </source>
</evidence>
<feature type="compositionally biased region" description="Basic residues" evidence="5">
    <location>
        <begin position="22"/>
        <end position="33"/>
    </location>
</feature>
<evidence type="ECO:0000259" key="7">
    <source>
        <dbReference type="PROSITE" id="PS50979"/>
    </source>
</evidence>
<dbReference type="Pfam" id="PF02786">
    <property type="entry name" value="CPSase_L_D2"/>
    <property type="match status" value="1"/>
</dbReference>
<dbReference type="SUPFAM" id="SSF52440">
    <property type="entry name" value="PreATP-grasp domain"/>
    <property type="match status" value="1"/>
</dbReference>
<sequence>MAAKSRLRSPCASSAAGDRAQRRDRGRARRRGSARGAPGWGADESYLLKRRTSSSTPISCYLDAKQIIDVARRSGVDAIHPGLRLPQRESVDSRKRAATPGSYPSVRPSRTSRCSATRPPRASRRWGGGGAGGSQERRPSRVPTTVVSFASDIGLPVIVKASMGGGGKGHEGRAQRQWPTSCRPTKLASSEASASFGDGLVFVEWYVEHPRHVGVQIRGERHTPVGARLFGPTTASEEMAPAWSLPDELRSDLHRYAVELTGRVMYKNAGTVEFLIDEQNRPYFIEVNPRIQVEHTVAEEVTGIDIVQTQIRIAGGVTFKEIGLRQEDIQPRGVAIQCRIATENPKCDFAMDTGIISLY</sequence>
<dbReference type="GO" id="GO:0016874">
    <property type="term" value="F:ligase activity"/>
    <property type="evidence" value="ECO:0007669"/>
    <property type="project" value="UniProtKB-KW"/>
</dbReference>
<dbReference type="Proteomes" id="UP001530315">
    <property type="component" value="Unassembled WGS sequence"/>
</dbReference>
<dbReference type="InterPro" id="IPR005479">
    <property type="entry name" value="CPAse_ATP-bd"/>
</dbReference>
<reference evidence="8 9" key="1">
    <citation type="submission" date="2024-10" db="EMBL/GenBank/DDBJ databases">
        <title>Updated reference genomes for cyclostephanoid diatoms.</title>
        <authorList>
            <person name="Roberts W.R."/>
            <person name="Alverson A.J."/>
        </authorList>
    </citation>
    <scope>NUCLEOTIDE SEQUENCE [LARGE SCALE GENOMIC DNA]</scope>
    <source>
        <strain evidence="8 9">AJA276-08</strain>
    </source>
</reference>
<evidence type="ECO:0000256" key="2">
    <source>
        <dbReference type="ARBA" id="ARBA00022741"/>
    </source>
</evidence>
<dbReference type="Gene3D" id="3.40.50.20">
    <property type="match status" value="1"/>
</dbReference>
<accession>A0ABD3NN81</accession>
<dbReference type="PANTHER" id="PTHR43778">
    <property type="entry name" value="PYRUVATE CARBOXYLASE"/>
    <property type="match status" value="1"/>
</dbReference>
<comment type="caution">
    <text evidence="8">The sequence shown here is derived from an EMBL/GenBank/DDBJ whole genome shotgun (WGS) entry which is preliminary data.</text>
</comment>
<dbReference type="EMBL" id="JALLAZ020001305">
    <property type="protein sequence ID" value="KAL3777222.1"/>
    <property type="molecule type" value="Genomic_DNA"/>
</dbReference>
<dbReference type="PANTHER" id="PTHR43778:SF2">
    <property type="entry name" value="PYRUVATE CARBOXYLASE, MITOCHONDRIAL"/>
    <property type="match status" value="1"/>
</dbReference>
<evidence type="ECO:0000256" key="3">
    <source>
        <dbReference type="ARBA" id="ARBA00022840"/>
    </source>
</evidence>
<dbReference type="AlphaFoldDB" id="A0ABD3NN81"/>
<keyword evidence="9" id="KW-1185">Reference proteome</keyword>
<name>A0ABD3NN81_9STRA</name>
<dbReference type="PROSITE" id="PS50979">
    <property type="entry name" value="BC"/>
    <property type="match status" value="1"/>
</dbReference>
<keyword evidence="2 4" id="KW-0547">Nucleotide-binding</keyword>
<evidence type="ECO:0000256" key="5">
    <source>
        <dbReference type="SAM" id="MobiDB-lite"/>
    </source>
</evidence>
<dbReference type="SUPFAM" id="SSF56059">
    <property type="entry name" value="Glutathione synthetase ATP-binding domain-like"/>
    <property type="match status" value="1"/>
</dbReference>
<dbReference type="PROSITE" id="PS00867">
    <property type="entry name" value="CPSASE_2"/>
    <property type="match status" value="1"/>
</dbReference>
<gene>
    <name evidence="8" type="ORF">ACHAW5_007655</name>
</gene>
<evidence type="ECO:0000313" key="8">
    <source>
        <dbReference type="EMBL" id="KAL3777222.1"/>
    </source>
</evidence>
<keyword evidence="3 4" id="KW-0067">ATP-binding</keyword>
<evidence type="ECO:0000259" key="6">
    <source>
        <dbReference type="PROSITE" id="PS50975"/>
    </source>
</evidence>
<dbReference type="InterPro" id="IPR055268">
    <property type="entry name" value="PCB-like"/>
</dbReference>
<proteinExistence type="predicted"/>
<evidence type="ECO:0000313" key="9">
    <source>
        <dbReference type="Proteomes" id="UP001530315"/>
    </source>
</evidence>
<feature type="region of interest" description="Disordered" evidence="5">
    <location>
        <begin position="1"/>
        <end position="43"/>
    </location>
</feature>
<dbReference type="InterPro" id="IPR011761">
    <property type="entry name" value="ATP-grasp"/>
</dbReference>
<feature type="domain" description="Biotin carboxylation" evidence="7">
    <location>
        <begin position="1"/>
        <end position="359"/>
    </location>
</feature>
<feature type="domain" description="ATP-grasp" evidence="6">
    <location>
        <begin position="120"/>
        <end position="315"/>
    </location>
</feature>
<dbReference type="InterPro" id="IPR011764">
    <property type="entry name" value="Biotin_carboxylation_dom"/>
</dbReference>
<dbReference type="InterPro" id="IPR016185">
    <property type="entry name" value="PreATP-grasp_dom_sf"/>
</dbReference>
<feature type="compositionally biased region" description="Basic and acidic residues" evidence="5">
    <location>
        <begin position="86"/>
        <end position="95"/>
    </location>
</feature>
<dbReference type="GO" id="GO:0005524">
    <property type="term" value="F:ATP binding"/>
    <property type="evidence" value="ECO:0007669"/>
    <property type="project" value="UniProtKB-UniRule"/>
</dbReference>
<dbReference type="Gene3D" id="3.30.1490.20">
    <property type="entry name" value="ATP-grasp fold, A domain"/>
    <property type="match status" value="1"/>
</dbReference>
<feature type="region of interest" description="Disordered" evidence="5">
    <location>
        <begin position="81"/>
        <end position="142"/>
    </location>
</feature>
<evidence type="ECO:0000256" key="1">
    <source>
        <dbReference type="ARBA" id="ARBA00022598"/>
    </source>
</evidence>
<protein>
    <recommendedName>
        <fullName evidence="10">Pyruvate carboxylase</fullName>
    </recommendedName>
</protein>
<dbReference type="InterPro" id="IPR013815">
    <property type="entry name" value="ATP_grasp_subdomain_1"/>
</dbReference>
<organism evidence="8 9">
    <name type="scientific">Stephanodiscus triporus</name>
    <dbReference type="NCBI Taxonomy" id="2934178"/>
    <lineage>
        <taxon>Eukaryota</taxon>
        <taxon>Sar</taxon>
        <taxon>Stramenopiles</taxon>
        <taxon>Ochrophyta</taxon>
        <taxon>Bacillariophyta</taxon>
        <taxon>Coscinodiscophyceae</taxon>
        <taxon>Thalassiosirophycidae</taxon>
        <taxon>Stephanodiscales</taxon>
        <taxon>Stephanodiscaceae</taxon>
        <taxon>Stephanodiscus</taxon>
    </lineage>
</organism>